<organism evidence="1 2">
    <name type="scientific">Paenibacillus naphthalenovorans</name>
    <dbReference type="NCBI Taxonomy" id="162209"/>
    <lineage>
        <taxon>Bacteria</taxon>
        <taxon>Bacillati</taxon>
        <taxon>Bacillota</taxon>
        <taxon>Bacilli</taxon>
        <taxon>Bacillales</taxon>
        <taxon>Paenibacillaceae</taxon>
        <taxon>Paenibacillus</taxon>
    </lineage>
</organism>
<reference evidence="2" key="1">
    <citation type="submission" date="2015-12" db="EMBL/GenBank/DDBJ databases">
        <title>Complete genome sequences of two moderately thermophilic Paenibacillus species.</title>
        <authorList>
            <person name="Butler R.III."/>
            <person name="Wang J."/>
            <person name="Stark B.C."/>
            <person name="Pombert J.-F."/>
        </authorList>
    </citation>
    <scope>NUCLEOTIDE SEQUENCE [LARGE SCALE GENOMIC DNA]</scope>
    <source>
        <strain evidence="2">32O-Y</strain>
    </source>
</reference>
<name>A0A0U2M1Y8_9BACL</name>
<evidence type="ECO:0000313" key="1">
    <source>
        <dbReference type="EMBL" id="ALS21200.1"/>
    </source>
</evidence>
<dbReference type="PATRIC" id="fig|162209.4.peg.875"/>
<sequence length="72" mass="8129">MKRYHFEYEIPSAQKTGTFSWVANSEDEARKGVQAKIADFEFIAAEDVVVGKLIEIKETTGNQYYECEGCSA</sequence>
<accession>A0A0U2M1Y8</accession>
<evidence type="ECO:0000313" key="2">
    <source>
        <dbReference type="Proteomes" id="UP000061660"/>
    </source>
</evidence>
<dbReference type="STRING" id="162209.IJ22_08180"/>
<keyword evidence="2" id="KW-1185">Reference proteome</keyword>
<dbReference type="RefSeq" id="WP_054818760.1">
    <property type="nucleotide sequence ID" value="NZ_BJCS01000006.1"/>
</dbReference>
<proteinExistence type="predicted"/>
<dbReference type="AlphaFoldDB" id="A0A0U2M1Y8"/>
<dbReference type="OrthoDB" id="2624449at2"/>
<dbReference type="EMBL" id="CP013652">
    <property type="protein sequence ID" value="ALS21200.1"/>
    <property type="molecule type" value="Genomic_DNA"/>
</dbReference>
<gene>
    <name evidence="1" type="ORF">IJ22_08180</name>
</gene>
<dbReference type="Proteomes" id="UP000061660">
    <property type="component" value="Chromosome"/>
</dbReference>
<dbReference type="KEGG" id="pnp:IJ22_08180"/>
<protein>
    <submittedName>
        <fullName evidence="1">Uncharacterized protein</fullName>
    </submittedName>
</protein>
<reference evidence="1 2" key="2">
    <citation type="journal article" date="2016" name="Genome Announc.">
        <title>Complete Genome Sequences of Two Interactive Moderate Thermophiles, Paenibacillus napthalenovorans 32O-Y and Paenibacillus sp. 32O-W.</title>
        <authorList>
            <person name="Butler R.R.III."/>
            <person name="Wang J."/>
            <person name="Stark B.C."/>
            <person name="Pombert J.F."/>
        </authorList>
    </citation>
    <scope>NUCLEOTIDE SEQUENCE [LARGE SCALE GENOMIC DNA]</scope>
    <source>
        <strain evidence="1 2">32O-Y</strain>
    </source>
</reference>